<evidence type="ECO:0008006" key="4">
    <source>
        <dbReference type="Google" id="ProtNLM"/>
    </source>
</evidence>
<feature type="signal peptide" evidence="1">
    <location>
        <begin position="1"/>
        <end position="17"/>
    </location>
</feature>
<organism evidence="2 3">
    <name type="scientific">Kwoniella dejecticola CBS 10117</name>
    <dbReference type="NCBI Taxonomy" id="1296121"/>
    <lineage>
        <taxon>Eukaryota</taxon>
        <taxon>Fungi</taxon>
        <taxon>Dikarya</taxon>
        <taxon>Basidiomycota</taxon>
        <taxon>Agaricomycotina</taxon>
        <taxon>Tremellomycetes</taxon>
        <taxon>Tremellales</taxon>
        <taxon>Cryptococcaceae</taxon>
        <taxon>Kwoniella</taxon>
    </lineage>
</organism>
<keyword evidence="1" id="KW-0732">Signal</keyword>
<dbReference type="KEGG" id="kdj:28967817"/>
<dbReference type="EMBL" id="CP144533">
    <property type="protein sequence ID" value="WWC61516.1"/>
    <property type="molecule type" value="Genomic_DNA"/>
</dbReference>
<evidence type="ECO:0000313" key="3">
    <source>
        <dbReference type="Proteomes" id="UP000078595"/>
    </source>
</evidence>
<accession>A0AAJ8MFJ0</accession>
<dbReference type="RefSeq" id="XP_065824976.1">
    <property type="nucleotide sequence ID" value="XM_065968904.1"/>
</dbReference>
<gene>
    <name evidence="2" type="ORF">I303_104100</name>
</gene>
<dbReference type="AlphaFoldDB" id="A0AAJ8MFJ0"/>
<feature type="chain" id="PRO_5042481581" description="Ig-like domain-containing protein" evidence="1">
    <location>
        <begin position="18"/>
        <end position="171"/>
    </location>
</feature>
<dbReference type="GeneID" id="28967817"/>
<name>A0AAJ8MFJ0_9TREE</name>
<evidence type="ECO:0000313" key="2">
    <source>
        <dbReference type="EMBL" id="WWC61516.1"/>
    </source>
</evidence>
<reference evidence="2" key="1">
    <citation type="submission" date="2013-07" db="EMBL/GenBank/DDBJ databases">
        <authorList>
            <consortium name="The Broad Institute Genome Sequencing Platform"/>
            <person name="Cuomo C."/>
            <person name="Litvintseva A."/>
            <person name="Chen Y."/>
            <person name="Heitman J."/>
            <person name="Sun S."/>
            <person name="Springer D."/>
            <person name="Dromer F."/>
            <person name="Young S.K."/>
            <person name="Zeng Q."/>
            <person name="Gargeya S."/>
            <person name="Fitzgerald M."/>
            <person name="Abouelleil A."/>
            <person name="Alvarado L."/>
            <person name="Berlin A.M."/>
            <person name="Chapman S.B."/>
            <person name="Dewar J."/>
            <person name="Goldberg J."/>
            <person name="Griggs A."/>
            <person name="Gujja S."/>
            <person name="Hansen M."/>
            <person name="Howarth C."/>
            <person name="Imamovic A."/>
            <person name="Larimer J."/>
            <person name="McCowan C."/>
            <person name="Murphy C."/>
            <person name="Pearson M."/>
            <person name="Priest M."/>
            <person name="Roberts A."/>
            <person name="Saif S."/>
            <person name="Shea T."/>
            <person name="Sykes S."/>
            <person name="Wortman J."/>
            <person name="Nusbaum C."/>
            <person name="Birren B."/>
        </authorList>
    </citation>
    <scope>NUCLEOTIDE SEQUENCE</scope>
    <source>
        <strain evidence="2">CBS 10117</strain>
    </source>
</reference>
<proteinExistence type="predicted"/>
<sequence>MFFFWSILICSANVVYAQTRAQIQACAVSIELISYEANPVWSTDDTTHFYNSTYTYDATSCTSPSKVPVNKIYLMDANGATYSCPAPAFDSTGSLYSQCSQTLGSIAQAAKTGNADFQPTGARRRRAQADLALSCLPNESYCPIGRGRLGCVDTSSNLNGEYYAELTARSG</sequence>
<keyword evidence="3" id="KW-1185">Reference proteome</keyword>
<reference evidence="2" key="2">
    <citation type="submission" date="2024-02" db="EMBL/GenBank/DDBJ databases">
        <title>Comparative genomics of Cryptococcus and Kwoniella reveals pathogenesis evolution and contrasting modes of karyotype evolution via chromosome fusion or intercentromeric recombination.</title>
        <authorList>
            <person name="Coelho M.A."/>
            <person name="David-Palma M."/>
            <person name="Shea T."/>
            <person name="Bowers K."/>
            <person name="McGinley-Smith S."/>
            <person name="Mohammad A.W."/>
            <person name="Gnirke A."/>
            <person name="Yurkov A.M."/>
            <person name="Nowrousian M."/>
            <person name="Sun S."/>
            <person name="Cuomo C.A."/>
            <person name="Heitman J."/>
        </authorList>
    </citation>
    <scope>NUCLEOTIDE SEQUENCE</scope>
    <source>
        <strain evidence="2">CBS 10117</strain>
    </source>
</reference>
<dbReference type="Proteomes" id="UP000078595">
    <property type="component" value="Chromosome 4"/>
</dbReference>
<protein>
    <recommendedName>
        <fullName evidence="4">Ig-like domain-containing protein</fullName>
    </recommendedName>
</protein>
<evidence type="ECO:0000256" key="1">
    <source>
        <dbReference type="SAM" id="SignalP"/>
    </source>
</evidence>